<reference evidence="4 5" key="1">
    <citation type="submission" date="2020-08" db="EMBL/GenBank/DDBJ databases">
        <title>Sequencing the genomes of 1000 actinobacteria strains.</title>
        <authorList>
            <person name="Klenk H.-P."/>
        </authorList>
    </citation>
    <scope>NUCLEOTIDE SEQUENCE [LARGE SCALE GENOMIC DNA]</scope>
    <source>
        <strain evidence="4 5">DSM 23694</strain>
    </source>
</reference>
<evidence type="ECO:0000256" key="1">
    <source>
        <dbReference type="SAM" id="MobiDB-lite"/>
    </source>
</evidence>
<feature type="transmembrane region" description="Helical" evidence="2">
    <location>
        <begin position="293"/>
        <end position="314"/>
    </location>
</feature>
<evidence type="ECO:0000256" key="2">
    <source>
        <dbReference type="SAM" id="Phobius"/>
    </source>
</evidence>
<organism evidence="4 5">
    <name type="scientific">Neomicrococcus lactis</name>
    <dbReference type="NCBI Taxonomy" id="732241"/>
    <lineage>
        <taxon>Bacteria</taxon>
        <taxon>Bacillati</taxon>
        <taxon>Actinomycetota</taxon>
        <taxon>Actinomycetes</taxon>
        <taxon>Micrococcales</taxon>
        <taxon>Micrococcaceae</taxon>
        <taxon>Neomicrococcus</taxon>
    </lineage>
</organism>
<evidence type="ECO:0000313" key="5">
    <source>
        <dbReference type="Proteomes" id="UP000523863"/>
    </source>
</evidence>
<dbReference type="Proteomes" id="UP000523863">
    <property type="component" value="Unassembled WGS sequence"/>
</dbReference>
<keyword evidence="2" id="KW-0472">Membrane</keyword>
<dbReference type="AlphaFoldDB" id="A0A7W8Y9D3"/>
<evidence type="ECO:0000259" key="3">
    <source>
        <dbReference type="Pfam" id="PF25231"/>
    </source>
</evidence>
<feature type="region of interest" description="Disordered" evidence="1">
    <location>
        <begin position="394"/>
        <end position="415"/>
    </location>
</feature>
<keyword evidence="5" id="KW-1185">Reference proteome</keyword>
<dbReference type="EMBL" id="JACHBL010000001">
    <property type="protein sequence ID" value="MBB5597241.1"/>
    <property type="molecule type" value="Genomic_DNA"/>
</dbReference>
<gene>
    <name evidence="4" type="ORF">BKA12_000321</name>
</gene>
<feature type="domain" description="DUF7847" evidence="3">
    <location>
        <begin position="153"/>
        <end position="374"/>
    </location>
</feature>
<sequence length="415" mass="44181">MSQTPNDPNDPQQPAEGWRHPPQQGWGQSASGNAQNYGQYGPPGNIPGAPYYQPSAPVAKPGSVGLRPLSLGDIFEGTFKSFKYAPLALVIPLLIVNVIMSVAGVRYFFYWMTHNVLPILEGINTADSYTIDSPSDLQQLFPPAFINSFWSLGLVLSLITVVGTFLTVFCYGMVSVSVARGIAGQKTSFTQAVRLASRKLGGLMGLAGIVSLLYVAVIVVFAATAVAMFNSVLTGSSLLVSMFVPFFFLIPIVAIAGALITVKLFAAPQAAAIESVGPLRALGRSWELTRFNFWRVLGILLLMGIITSIAVSIVSAPFQTFTPMGTADSLGVGEQGTPVEFEQLRQSLMGASWGLGIMSGITSALSAIVMAIVASLLYLDLRFRHEQLHVTIANESASGQQPEIPGSTAQASTMR</sequence>
<dbReference type="InterPro" id="IPR057169">
    <property type="entry name" value="DUF7847"/>
</dbReference>
<feature type="transmembrane region" description="Helical" evidence="2">
    <location>
        <begin position="87"/>
        <end position="109"/>
    </location>
</feature>
<accession>A0A7W8Y9D3</accession>
<proteinExistence type="predicted"/>
<dbReference type="RefSeq" id="WP_183640183.1">
    <property type="nucleotide sequence ID" value="NZ_JACHBL010000001.1"/>
</dbReference>
<name>A0A7W8Y9D3_9MICC</name>
<feature type="region of interest" description="Disordered" evidence="1">
    <location>
        <begin position="1"/>
        <end position="40"/>
    </location>
</feature>
<feature type="transmembrane region" description="Helical" evidence="2">
    <location>
        <begin position="353"/>
        <end position="379"/>
    </location>
</feature>
<feature type="transmembrane region" description="Helical" evidence="2">
    <location>
        <begin position="238"/>
        <end position="260"/>
    </location>
</feature>
<comment type="caution">
    <text evidence="4">The sequence shown here is derived from an EMBL/GenBank/DDBJ whole genome shotgun (WGS) entry which is preliminary data.</text>
</comment>
<protein>
    <recommendedName>
        <fullName evidence="3">DUF7847 domain-containing protein</fullName>
    </recommendedName>
</protein>
<feature type="transmembrane region" description="Helical" evidence="2">
    <location>
        <begin position="149"/>
        <end position="179"/>
    </location>
</feature>
<feature type="compositionally biased region" description="Low complexity" evidence="1">
    <location>
        <begin position="1"/>
        <end position="14"/>
    </location>
</feature>
<evidence type="ECO:0000313" key="4">
    <source>
        <dbReference type="EMBL" id="MBB5597241.1"/>
    </source>
</evidence>
<keyword evidence="2" id="KW-0812">Transmembrane</keyword>
<feature type="transmembrane region" description="Helical" evidence="2">
    <location>
        <begin position="200"/>
        <end position="226"/>
    </location>
</feature>
<keyword evidence="2" id="KW-1133">Transmembrane helix</keyword>
<dbReference type="Pfam" id="PF25231">
    <property type="entry name" value="DUF7847"/>
    <property type="match status" value="1"/>
</dbReference>
<feature type="compositionally biased region" description="Polar residues" evidence="1">
    <location>
        <begin position="25"/>
        <end position="38"/>
    </location>
</feature>